<dbReference type="InterPro" id="IPR050525">
    <property type="entry name" value="ECM_Assembly_Org"/>
</dbReference>
<feature type="signal peptide" evidence="1">
    <location>
        <begin position="1"/>
        <end position="20"/>
    </location>
</feature>
<sequence>MATTAARVALALCFVAAAQALLWDECQLPGTRRSLDLMVALAVSPVEDKFPYNLFQTSRMPDAVSQFVKALLPVFDYLHTRVSVVGLDRTFTRITPFINNRYRILTTFQRWEPREKRSVKPADMKSIRAMFRREARQDVVKAVILVVDQPPEDISVMTTESQLLQDDGVFVMIIGFSTASRYGDQLRQLTSGQKELITIASAYHLPTRVRPVKSSLCNVKFAGKGKVKVCIYEDGSQDQLSQFATLGTTRETLAIAVWVCNDNHCRATHYHRSDNYARPDNNYSRSYNNYARSDNNYARSYHNYARSYNDNDRNYDSGNHRSTGWKIRTHTLILVELLIQALIHSANSAPDIFEEVLILADDSESTRDFSGMSSHYSQDFVQFLKSLVSRMSFDRCHVGLAFFSDDVRFVGQSGTNKTDLLSELDTLDSSRHGFSGMDLTAALQAVTTVLASSRPRMIKTIVVLTDGQPTDLQAVSAVIAQARMNVPELRFVWVLTTLFDGQTAYRVSDYSNLASAATDMTFSTASRGQLGSLTIDHALCQGRPKSSI</sequence>
<dbReference type="SMART" id="SM00327">
    <property type="entry name" value="VWA"/>
    <property type="match status" value="2"/>
</dbReference>
<proteinExistence type="predicted"/>
<dbReference type="SUPFAM" id="SSF53300">
    <property type="entry name" value="vWA-like"/>
    <property type="match status" value="2"/>
</dbReference>
<keyword evidence="1" id="KW-0732">Signal</keyword>
<dbReference type="AlphaFoldDB" id="A0A3S1B220"/>
<dbReference type="InterPro" id="IPR002035">
    <property type="entry name" value="VWF_A"/>
</dbReference>
<dbReference type="InterPro" id="IPR036465">
    <property type="entry name" value="vWFA_dom_sf"/>
</dbReference>
<dbReference type="EMBL" id="RQTK01000856">
    <property type="protein sequence ID" value="RUS74190.1"/>
    <property type="molecule type" value="Genomic_DNA"/>
</dbReference>
<comment type="caution">
    <text evidence="3">The sequence shown here is derived from an EMBL/GenBank/DDBJ whole genome shotgun (WGS) entry which is preliminary data.</text>
</comment>
<evidence type="ECO:0000259" key="2">
    <source>
        <dbReference type="PROSITE" id="PS50234"/>
    </source>
</evidence>
<protein>
    <recommendedName>
        <fullName evidence="2">VWFA domain-containing protein</fullName>
    </recommendedName>
</protein>
<evidence type="ECO:0000256" key="1">
    <source>
        <dbReference type="SAM" id="SignalP"/>
    </source>
</evidence>
<feature type="domain" description="VWFA" evidence="2">
    <location>
        <begin position="355"/>
        <end position="539"/>
    </location>
</feature>
<dbReference type="Gene3D" id="3.40.50.410">
    <property type="entry name" value="von Willebrand factor, type A domain"/>
    <property type="match status" value="2"/>
</dbReference>
<evidence type="ECO:0000313" key="3">
    <source>
        <dbReference type="EMBL" id="RUS74190.1"/>
    </source>
</evidence>
<dbReference type="PROSITE" id="PS50234">
    <property type="entry name" value="VWFA"/>
    <property type="match status" value="1"/>
</dbReference>
<organism evidence="3 4">
    <name type="scientific">Elysia chlorotica</name>
    <name type="common">Eastern emerald elysia</name>
    <name type="synonym">Sea slug</name>
    <dbReference type="NCBI Taxonomy" id="188477"/>
    <lineage>
        <taxon>Eukaryota</taxon>
        <taxon>Metazoa</taxon>
        <taxon>Spiralia</taxon>
        <taxon>Lophotrochozoa</taxon>
        <taxon>Mollusca</taxon>
        <taxon>Gastropoda</taxon>
        <taxon>Heterobranchia</taxon>
        <taxon>Euthyneura</taxon>
        <taxon>Panpulmonata</taxon>
        <taxon>Sacoglossa</taxon>
        <taxon>Placobranchoidea</taxon>
        <taxon>Plakobranchidae</taxon>
        <taxon>Elysia</taxon>
    </lineage>
</organism>
<dbReference type="PANTHER" id="PTHR24020">
    <property type="entry name" value="COLLAGEN ALPHA"/>
    <property type="match status" value="1"/>
</dbReference>
<feature type="chain" id="PRO_5018607901" description="VWFA domain-containing protein" evidence="1">
    <location>
        <begin position="21"/>
        <end position="548"/>
    </location>
</feature>
<name>A0A3S1B220_ELYCH</name>
<gene>
    <name evidence="3" type="ORF">EGW08_018038</name>
</gene>
<keyword evidence="4" id="KW-1185">Reference proteome</keyword>
<dbReference type="PANTHER" id="PTHR24020:SF84">
    <property type="entry name" value="VWFA DOMAIN-CONTAINING PROTEIN"/>
    <property type="match status" value="1"/>
</dbReference>
<dbReference type="OrthoDB" id="10467589at2759"/>
<dbReference type="Proteomes" id="UP000271974">
    <property type="component" value="Unassembled WGS sequence"/>
</dbReference>
<accession>A0A3S1B220</accession>
<reference evidence="3 4" key="1">
    <citation type="submission" date="2019-01" db="EMBL/GenBank/DDBJ databases">
        <title>A draft genome assembly of the solar-powered sea slug Elysia chlorotica.</title>
        <authorList>
            <person name="Cai H."/>
            <person name="Li Q."/>
            <person name="Fang X."/>
            <person name="Li J."/>
            <person name="Curtis N.E."/>
            <person name="Altenburger A."/>
            <person name="Shibata T."/>
            <person name="Feng M."/>
            <person name="Maeda T."/>
            <person name="Schwartz J.A."/>
            <person name="Shigenobu S."/>
            <person name="Lundholm N."/>
            <person name="Nishiyama T."/>
            <person name="Yang H."/>
            <person name="Hasebe M."/>
            <person name="Li S."/>
            <person name="Pierce S.K."/>
            <person name="Wang J."/>
        </authorList>
    </citation>
    <scope>NUCLEOTIDE SEQUENCE [LARGE SCALE GENOMIC DNA]</scope>
    <source>
        <strain evidence="3">EC2010</strain>
        <tissue evidence="3">Whole organism of an adult</tissue>
    </source>
</reference>
<dbReference type="Pfam" id="PF00092">
    <property type="entry name" value="VWA"/>
    <property type="match status" value="1"/>
</dbReference>
<evidence type="ECO:0000313" key="4">
    <source>
        <dbReference type="Proteomes" id="UP000271974"/>
    </source>
</evidence>